<comment type="subcellular location">
    <subcellularLocation>
        <location evidence="1">Secreted</location>
    </subcellularLocation>
</comment>
<dbReference type="PROSITE" id="PS00560">
    <property type="entry name" value="CARBOXYPEPT_SER_HIS"/>
    <property type="match status" value="1"/>
</dbReference>
<keyword evidence="6 11" id="KW-0732">Signal</keyword>
<comment type="caution">
    <text evidence="12">The sequence shown here is derived from an EMBL/GenBank/DDBJ whole genome shotgun (WGS) entry which is preliminary data.</text>
</comment>
<evidence type="ECO:0000256" key="9">
    <source>
        <dbReference type="ARBA" id="ARBA00023180"/>
    </source>
</evidence>
<evidence type="ECO:0000256" key="3">
    <source>
        <dbReference type="ARBA" id="ARBA00022525"/>
    </source>
</evidence>
<reference evidence="12" key="1">
    <citation type="submission" date="2019-07" db="EMBL/GenBank/DDBJ databases">
        <authorList>
            <person name="Dittberner H."/>
        </authorList>
    </citation>
    <scope>NUCLEOTIDE SEQUENCE [LARGE SCALE GENOMIC DNA]</scope>
</reference>
<accession>A0A565ASY7</accession>
<dbReference type="AlphaFoldDB" id="A0A565ASY7"/>
<dbReference type="FunFam" id="3.40.50.1820:FF:000211">
    <property type="entry name" value="Carboxypeptidase"/>
    <property type="match status" value="1"/>
</dbReference>
<protein>
    <recommendedName>
        <fullName evidence="11">Carboxypeptidase</fullName>
        <ecNumber evidence="11">3.4.16.-</ecNumber>
    </recommendedName>
</protein>
<dbReference type="PROSITE" id="PS00131">
    <property type="entry name" value="CARBOXYPEPT_SER_SER"/>
    <property type="match status" value="1"/>
</dbReference>
<keyword evidence="13" id="KW-1185">Reference proteome</keyword>
<dbReference type="OrthoDB" id="1022205at2759"/>
<evidence type="ECO:0000256" key="4">
    <source>
        <dbReference type="ARBA" id="ARBA00022645"/>
    </source>
</evidence>
<dbReference type="EC" id="3.4.16.-" evidence="11"/>
<evidence type="ECO:0000256" key="2">
    <source>
        <dbReference type="ARBA" id="ARBA00009431"/>
    </source>
</evidence>
<keyword evidence="9" id="KW-0325">Glycoprotein</keyword>
<evidence type="ECO:0000256" key="1">
    <source>
        <dbReference type="ARBA" id="ARBA00004613"/>
    </source>
</evidence>
<dbReference type="Pfam" id="PF00450">
    <property type="entry name" value="Peptidase_S10"/>
    <property type="match status" value="1"/>
</dbReference>
<evidence type="ECO:0000256" key="5">
    <source>
        <dbReference type="ARBA" id="ARBA00022670"/>
    </source>
</evidence>
<dbReference type="PANTHER" id="PTHR11802">
    <property type="entry name" value="SERINE PROTEASE FAMILY S10 SERINE CARBOXYPEPTIDASE"/>
    <property type="match status" value="1"/>
</dbReference>
<evidence type="ECO:0000256" key="7">
    <source>
        <dbReference type="ARBA" id="ARBA00022801"/>
    </source>
</evidence>
<dbReference type="GO" id="GO:0005773">
    <property type="term" value="C:vacuole"/>
    <property type="evidence" value="ECO:0007669"/>
    <property type="project" value="TreeGrafter"/>
</dbReference>
<dbReference type="Gene3D" id="3.40.50.11320">
    <property type="match status" value="1"/>
</dbReference>
<dbReference type="Gene3D" id="6.10.250.940">
    <property type="match status" value="1"/>
</dbReference>
<comment type="similarity">
    <text evidence="2 11">Belongs to the peptidase S10 family.</text>
</comment>
<evidence type="ECO:0000256" key="10">
    <source>
        <dbReference type="ARBA" id="ARBA00037399"/>
    </source>
</evidence>
<dbReference type="Proteomes" id="UP000489600">
    <property type="component" value="Unassembled WGS sequence"/>
</dbReference>
<gene>
    <name evidence="12" type="ORF">ANE_LOCUS2961</name>
</gene>
<dbReference type="Gene3D" id="3.40.50.1820">
    <property type="entry name" value="alpha/beta hydrolase"/>
    <property type="match status" value="1"/>
</dbReference>
<evidence type="ECO:0000256" key="8">
    <source>
        <dbReference type="ARBA" id="ARBA00023157"/>
    </source>
</evidence>
<comment type="function">
    <text evidence="10">Probable carboxypeptidase.</text>
</comment>
<feature type="chain" id="PRO_5022258509" description="Carboxypeptidase" evidence="11">
    <location>
        <begin position="26"/>
        <end position="495"/>
    </location>
</feature>
<dbReference type="InterPro" id="IPR029058">
    <property type="entry name" value="AB_hydrolase_fold"/>
</dbReference>
<dbReference type="GO" id="GO:0006508">
    <property type="term" value="P:proteolysis"/>
    <property type="evidence" value="ECO:0007669"/>
    <property type="project" value="UniProtKB-KW"/>
</dbReference>
<dbReference type="PANTHER" id="PTHR11802:SF132">
    <property type="entry name" value="SERINE CARBOXYPEPTIDASE-LIKE 36-RELATED"/>
    <property type="match status" value="1"/>
</dbReference>
<keyword evidence="4 11" id="KW-0121">Carboxypeptidase</keyword>
<evidence type="ECO:0000313" key="12">
    <source>
        <dbReference type="EMBL" id="VVA92516.1"/>
    </source>
</evidence>
<dbReference type="FunFam" id="3.40.50.11320:FF:000002">
    <property type="entry name" value="Carboxypeptidase"/>
    <property type="match status" value="1"/>
</dbReference>
<dbReference type="EMBL" id="CABITT030000001">
    <property type="protein sequence ID" value="VVA92516.1"/>
    <property type="molecule type" value="Genomic_DNA"/>
</dbReference>
<organism evidence="12 13">
    <name type="scientific">Arabis nemorensis</name>
    <dbReference type="NCBI Taxonomy" id="586526"/>
    <lineage>
        <taxon>Eukaryota</taxon>
        <taxon>Viridiplantae</taxon>
        <taxon>Streptophyta</taxon>
        <taxon>Embryophyta</taxon>
        <taxon>Tracheophyta</taxon>
        <taxon>Spermatophyta</taxon>
        <taxon>Magnoliopsida</taxon>
        <taxon>eudicotyledons</taxon>
        <taxon>Gunneridae</taxon>
        <taxon>Pentapetalae</taxon>
        <taxon>rosids</taxon>
        <taxon>malvids</taxon>
        <taxon>Brassicales</taxon>
        <taxon>Brassicaceae</taxon>
        <taxon>Arabideae</taxon>
        <taxon>Arabis</taxon>
    </lineage>
</organism>
<proteinExistence type="inferred from homology"/>
<dbReference type="InterPro" id="IPR033124">
    <property type="entry name" value="Ser_caboxypep_his_AS"/>
</dbReference>
<dbReference type="SUPFAM" id="SSF53474">
    <property type="entry name" value="alpha/beta-Hydrolases"/>
    <property type="match status" value="1"/>
</dbReference>
<name>A0A565ASY7_9BRAS</name>
<dbReference type="InterPro" id="IPR018202">
    <property type="entry name" value="Ser_caboxypep_ser_AS"/>
</dbReference>
<sequence>MGKQQDWSVTACVFLFLSLASNIHGTRETFSHKTFPHIYGSSGVGHINAIRRVSVPLLETTKGGINQQNIKEKDLIKQLPGQPPVSFKQYGGYVAINETNGRFFYYYFVEAIKTNSSSPLVIWLNGGPGCSSLVGAYTEHGPFRIHSDGKTLYRNSYSWNNEANVLYLESPAEVGFSYTNTPSDLENLGDKKTAEDNYVFLVKWLERFPEYKKKDFYIAGESYAGHYCLQLAQMIVHNRNQTFINLRGVLVGNPALDEKVEKNGHYEYLLNHALISKEYFDNYNKMCVNMTWSDKAIIDCSGAIDNIDDQTKHLDMYNIYAPRCLNSTLTSKPKKHTTITKFDPCNLEYMTAYLNQAKVQEAMHANTTKLPYAWKLCSDSSDSWIEKDKLGSLIPTLKELISEGVRVWLYNGDLDATVPHTSTMDVLQSMNLTVDKIWRTWFSEGEVGGYTEKYKEKITYATVRGAGHMVPTDQPIRAFTLFTSFIRNNPLPDTI</sequence>
<keyword evidence="5 11" id="KW-0645">Protease</keyword>
<evidence type="ECO:0000256" key="11">
    <source>
        <dbReference type="RuleBase" id="RU361156"/>
    </source>
</evidence>
<evidence type="ECO:0000313" key="13">
    <source>
        <dbReference type="Proteomes" id="UP000489600"/>
    </source>
</evidence>
<dbReference type="PRINTS" id="PR00724">
    <property type="entry name" value="CRBOXYPTASEC"/>
</dbReference>
<keyword evidence="7 11" id="KW-0378">Hydrolase</keyword>
<evidence type="ECO:0000256" key="6">
    <source>
        <dbReference type="ARBA" id="ARBA00022729"/>
    </source>
</evidence>
<dbReference type="GO" id="GO:0005576">
    <property type="term" value="C:extracellular region"/>
    <property type="evidence" value="ECO:0007669"/>
    <property type="project" value="UniProtKB-SubCell"/>
</dbReference>
<keyword evidence="3" id="KW-0964">Secreted</keyword>
<feature type="signal peptide" evidence="11">
    <location>
        <begin position="1"/>
        <end position="25"/>
    </location>
</feature>
<keyword evidence="8" id="KW-1015">Disulfide bond</keyword>
<dbReference type="InterPro" id="IPR001563">
    <property type="entry name" value="Peptidase_S10"/>
</dbReference>
<dbReference type="GO" id="GO:0004185">
    <property type="term" value="F:serine-type carboxypeptidase activity"/>
    <property type="evidence" value="ECO:0007669"/>
    <property type="project" value="UniProtKB-UniRule"/>
</dbReference>